<dbReference type="AlphaFoldDB" id="A0E634"/>
<sequence length="336" mass="37744">MNKYNTYQLLNELILFLLIHQVVGMKQEQLTQTFYSKIPNSPAYTMGSRKKDNFILDTPGPGKYHPIIPFRQSPRAVMSGSKDSFYKISDSPGPGKYNQLSYTTHGFKFPQEKRQATNYNDSPGPAKYNQINKSLAPAYAIPKAERTTKINSFSTGPGCYNIPSLLRSDIGFKMPKSQRKNKLDILPGPGEYSFQDNKTKGIKIGTSPRMEKSMLMGPGPADYSPRITTDSSPRAVFGTSSRAKNYQDKLPGPGDYELPQSRSVSFSFPKQNVQQQSKPSTPFSYINDYTSLRKTSMSFGKAQKGNQKPEFIPGPGQYEIEGFFRRRIKTRDGSNI</sequence>
<dbReference type="EMBL" id="CT868660">
    <property type="protein sequence ID" value="CAK90751.1"/>
    <property type="molecule type" value="Genomic_DNA"/>
</dbReference>
<reference evidence="2 3" key="1">
    <citation type="journal article" date="2006" name="Nature">
        <title>Global trends of whole-genome duplications revealed by the ciliate Paramecium tetraurelia.</title>
        <authorList>
            <consortium name="Genoscope"/>
            <person name="Aury J.-M."/>
            <person name="Jaillon O."/>
            <person name="Duret L."/>
            <person name="Noel B."/>
            <person name="Jubin C."/>
            <person name="Porcel B.M."/>
            <person name="Segurens B."/>
            <person name="Daubin V."/>
            <person name="Anthouard V."/>
            <person name="Aiach N."/>
            <person name="Arnaiz O."/>
            <person name="Billaut A."/>
            <person name="Beisson J."/>
            <person name="Blanc I."/>
            <person name="Bouhouche K."/>
            <person name="Camara F."/>
            <person name="Duharcourt S."/>
            <person name="Guigo R."/>
            <person name="Gogendeau D."/>
            <person name="Katinka M."/>
            <person name="Keller A.-M."/>
            <person name="Kissmehl R."/>
            <person name="Klotz C."/>
            <person name="Koll F."/>
            <person name="Le Moue A."/>
            <person name="Lepere C."/>
            <person name="Malinsky S."/>
            <person name="Nowacki M."/>
            <person name="Nowak J.K."/>
            <person name="Plattner H."/>
            <person name="Poulain J."/>
            <person name="Ruiz F."/>
            <person name="Serrano V."/>
            <person name="Zagulski M."/>
            <person name="Dessen P."/>
            <person name="Betermier M."/>
            <person name="Weissenbach J."/>
            <person name="Scarpelli C."/>
            <person name="Schachter V."/>
            <person name="Sperling L."/>
            <person name="Meyer E."/>
            <person name="Cohen J."/>
            <person name="Wincker P."/>
        </authorList>
    </citation>
    <scope>NUCLEOTIDE SEQUENCE [LARGE SCALE GENOMIC DNA]</scope>
    <source>
        <strain evidence="2 3">Stock d4-2</strain>
    </source>
</reference>
<evidence type="ECO:0000256" key="1">
    <source>
        <dbReference type="SAM" id="SignalP"/>
    </source>
</evidence>
<dbReference type="GeneID" id="5043933"/>
<name>A0E634_PARTE</name>
<dbReference type="OMA" id="MSFGKAQ"/>
<accession>A0E634</accession>
<dbReference type="KEGG" id="ptm:GSPATT00003614001"/>
<organism evidence="2 3">
    <name type="scientific">Paramecium tetraurelia</name>
    <dbReference type="NCBI Taxonomy" id="5888"/>
    <lineage>
        <taxon>Eukaryota</taxon>
        <taxon>Sar</taxon>
        <taxon>Alveolata</taxon>
        <taxon>Ciliophora</taxon>
        <taxon>Intramacronucleata</taxon>
        <taxon>Oligohymenophorea</taxon>
        <taxon>Peniculida</taxon>
        <taxon>Parameciidae</taxon>
        <taxon>Paramecium</taxon>
    </lineage>
</organism>
<keyword evidence="3" id="KW-1185">Reference proteome</keyword>
<evidence type="ECO:0000313" key="3">
    <source>
        <dbReference type="Proteomes" id="UP000000600"/>
    </source>
</evidence>
<feature type="chain" id="PRO_5002624238" evidence="1">
    <location>
        <begin position="25"/>
        <end position="336"/>
    </location>
</feature>
<proteinExistence type="predicted"/>
<dbReference type="HOGENOM" id="CLU_070947_0_0_1"/>
<dbReference type="PANTHER" id="PTHR21580:SF28">
    <property type="entry name" value="BOREALIN N-TERMINAL DOMAIN-CONTAINING PROTEIN-RELATED"/>
    <property type="match status" value="1"/>
</dbReference>
<feature type="signal peptide" evidence="1">
    <location>
        <begin position="1"/>
        <end position="24"/>
    </location>
</feature>
<protein>
    <submittedName>
        <fullName evidence="2">Uncharacterized protein</fullName>
    </submittedName>
</protein>
<dbReference type="Proteomes" id="UP000000600">
    <property type="component" value="Unassembled WGS sequence"/>
</dbReference>
<evidence type="ECO:0000313" key="2">
    <source>
        <dbReference type="EMBL" id="CAK90751.1"/>
    </source>
</evidence>
<dbReference type="PANTHER" id="PTHR21580">
    <property type="entry name" value="SHIPPO-1-RELATED"/>
    <property type="match status" value="1"/>
</dbReference>
<dbReference type="InParanoid" id="A0E634"/>
<dbReference type="RefSeq" id="XP_001458148.1">
    <property type="nucleotide sequence ID" value="XM_001458111.1"/>
</dbReference>
<keyword evidence="1" id="KW-0732">Signal</keyword>
<dbReference type="Pfam" id="PF07004">
    <property type="entry name" value="SHIPPO-rpt"/>
    <property type="match status" value="4"/>
</dbReference>
<dbReference type="InterPro" id="IPR010736">
    <property type="entry name" value="SHIPPO-rpt"/>
</dbReference>
<gene>
    <name evidence="2" type="ORF">GSPATT00003614001</name>
</gene>
<dbReference type="OrthoDB" id="429991at2759"/>
<dbReference type="InterPro" id="IPR051291">
    <property type="entry name" value="CIMAP"/>
</dbReference>